<feature type="domain" description="Beta-hexosaminidase eukaryotic type N-terminal" evidence="9">
    <location>
        <begin position="8"/>
        <end position="61"/>
    </location>
</feature>
<evidence type="ECO:0000313" key="10">
    <source>
        <dbReference type="EMBL" id="KAF3026311.1"/>
    </source>
</evidence>
<dbReference type="Gene3D" id="3.30.379.10">
    <property type="entry name" value="Chitobiase/beta-hexosaminidase domain 2-like"/>
    <property type="match status" value="1"/>
</dbReference>
<comment type="similarity">
    <text evidence="2">Belongs to the glycosyl hydrolase 20 family.</text>
</comment>
<dbReference type="GO" id="GO:0005975">
    <property type="term" value="P:carbohydrate metabolic process"/>
    <property type="evidence" value="ECO:0007669"/>
    <property type="project" value="InterPro"/>
</dbReference>
<dbReference type="PANTHER" id="PTHR22600:SF26">
    <property type="entry name" value="BETA-N-ACETYLHEXOSAMINIDASE"/>
    <property type="match status" value="1"/>
</dbReference>
<sequence>MMSSLSKARLLNVSIVDANAVLKHGVNESYELNISPSSGAVVIAAETVYGALHAFTTLQQIVINDGKGNLIVEQPVSIRDAPLYPIRGVMVDTGRNFISKKKILEQIDGMALSKLNVLHWHIVDSQSWPLETSAYPEMTIDAYSSNEVYSQATVKDVINYAAARGVRIIPEIDMP</sequence>
<accession>A0A9P4WF78</accession>
<keyword evidence="5" id="KW-0378">Hydrolase</keyword>
<dbReference type="EMBL" id="SWKV01000429">
    <property type="protein sequence ID" value="KAF3026311.1"/>
    <property type="molecule type" value="Genomic_DNA"/>
</dbReference>
<dbReference type="GO" id="GO:0030203">
    <property type="term" value="P:glycosaminoglycan metabolic process"/>
    <property type="evidence" value="ECO:0007669"/>
    <property type="project" value="TreeGrafter"/>
</dbReference>
<feature type="domain" description="Glycoside hydrolase family 20 catalytic" evidence="8">
    <location>
        <begin position="84"/>
        <end position="175"/>
    </location>
</feature>
<dbReference type="InterPro" id="IPR015883">
    <property type="entry name" value="Glyco_hydro_20_cat"/>
</dbReference>
<evidence type="ECO:0000313" key="11">
    <source>
        <dbReference type="Proteomes" id="UP000758155"/>
    </source>
</evidence>
<dbReference type="InterPro" id="IPR025705">
    <property type="entry name" value="Beta_hexosaminidase_sua/sub"/>
</dbReference>
<dbReference type="InterPro" id="IPR017853">
    <property type="entry name" value="GH"/>
</dbReference>
<comment type="caution">
    <text evidence="10">The sequence shown here is derived from an EMBL/GenBank/DDBJ whole genome shotgun (WGS) entry which is preliminary data.</text>
</comment>
<evidence type="ECO:0000256" key="3">
    <source>
        <dbReference type="ARBA" id="ARBA00012663"/>
    </source>
</evidence>
<keyword evidence="4" id="KW-0732">Signal</keyword>
<proteinExistence type="inferred from homology"/>
<evidence type="ECO:0000259" key="8">
    <source>
        <dbReference type="Pfam" id="PF00728"/>
    </source>
</evidence>
<dbReference type="InterPro" id="IPR029018">
    <property type="entry name" value="Hex-like_dom2"/>
</dbReference>
<evidence type="ECO:0000256" key="7">
    <source>
        <dbReference type="ARBA" id="ARBA00023295"/>
    </source>
</evidence>
<evidence type="ECO:0000256" key="2">
    <source>
        <dbReference type="ARBA" id="ARBA00006285"/>
    </source>
</evidence>
<evidence type="ECO:0000256" key="5">
    <source>
        <dbReference type="ARBA" id="ARBA00022801"/>
    </source>
</evidence>
<dbReference type="AlphaFoldDB" id="A0A9P4WF78"/>
<comment type="catalytic activity">
    <reaction evidence="1">
        <text>Hydrolysis of terminal non-reducing N-acetyl-D-hexosamine residues in N-acetyl-beta-D-hexosaminides.</text>
        <dbReference type="EC" id="3.2.1.52"/>
    </reaction>
</comment>
<dbReference type="Gene3D" id="3.20.20.80">
    <property type="entry name" value="Glycosidases"/>
    <property type="match status" value="1"/>
</dbReference>
<dbReference type="Pfam" id="PF14845">
    <property type="entry name" value="Glycohydro_20b2"/>
    <property type="match status" value="1"/>
</dbReference>
<dbReference type="Proteomes" id="UP000758155">
    <property type="component" value="Unassembled WGS sequence"/>
</dbReference>
<dbReference type="EC" id="3.2.1.52" evidence="3"/>
<protein>
    <recommendedName>
        <fullName evidence="3">beta-N-acetylhexosaminidase</fullName>
        <ecNumber evidence="3">3.2.1.52</ecNumber>
    </recommendedName>
</protein>
<feature type="non-terminal residue" evidence="10">
    <location>
        <position position="175"/>
    </location>
</feature>
<dbReference type="GO" id="GO:0016020">
    <property type="term" value="C:membrane"/>
    <property type="evidence" value="ECO:0007669"/>
    <property type="project" value="TreeGrafter"/>
</dbReference>
<dbReference type="PRINTS" id="PR00738">
    <property type="entry name" value="GLHYDRLASE20"/>
</dbReference>
<organism evidence="10 11">
    <name type="scientific">Didymella heteroderae</name>
    <dbReference type="NCBI Taxonomy" id="1769908"/>
    <lineage>
        <taxon>Eukaryota</taxon>
        <taxon>Fungi</taxon>
        <taxon>Dikarya</taxon>
        <taxon>Ascomycota</taxon>
        <taxon>Pezizomycotina</taxon>
        <taxon>Dothideomycetes</taxon>
        <taxon>Pleosporomycetidae</taxon>
        <taxon>Pleosporales</taxon>
        <taxon>Pleosporineae</taxon>
        <taxon>Didymellaceae</taxon>
        <taxon>Didymella</taxon>
    </lineage>
</organism>
<dbReference type="SUPFAM" id="SSF51445">
    <property type="entry name" value="(Trans)glycosidases"/>
    <property type="match status" value="1"/>
</dbReference>
<evidence type="ECO:0000256" key="6">
    <source>
        <dbReference type="ARBA" id="ARBA00023180"/>
    </source>
</evidence>
<keyword evidence="7" id="KW-0326">Glycosidase</keyword>
<dbReference type="OrthoDB" id="428480at2759"/>
<keyword evidence="6" id="KW-0325">Glycoprotein</keyword>
<gene>
    <name evidence="10" type="ORF">E8E12_000279</name>
</gene>
<evidence type="ECO:0000256" key="1">
    <source>
        <dbReference type="ARBA" id="ARBA00001231"/>
    </source>
</evidence>
<dbReference type="Pfam" id="PF00728">
    <property type="entry name" value="Glyco_hydro_20"/>
    <property type="match status" value="1"/>
</dbReference>
<keyword evidence="11" id="KW-1185">Reference proteome</keyword>
<dbReference type="SUPFAM" id="SSF55545">
    <property type="entry name" value="beta-N-acetylhexosaminidase-like domain"/>
    <property type="match status" value="1"/>
</dbReference>
<evidence type="ECO:0000259" key="9">
    <source>
        <dbReference type="Pfam" id="PF14845"/>
    </source>
</evidence>
<dbReference type="GO" id="GO:0016231">
    <property type="term" value="F:beta-N-acetylglucosaminidase activity"/>
    <property type="evidence" value="ECO:0007669"/>
    <property type="project" value="TreeGrafter"/>
</dbReference>
<evidence type="ECO:0000256" key="4">
    <source>
        <dbReference type="ARBA" id="ARBA00022729"/>
    </source>
</evidence>
<dbReference type="PANTHER" id="PTHR22600">
    <property type="entry name" value="BETA-HEXOSAMINIDASE"/>
    <property type="match status" value="1"/>
</dbReference>
<reference evidence="10" key="1">
    <citation type="submission" date="2019-04" db="EMBL/GenBank/DDBJ databases">
        <title>Sequencing of skin fungus with MAO and IRED activity.</title>
        <authorList>
            <person name="Marsaioli A.J."/>
            <person name="Bonatto J.M.C."/>
            <person name="Reis Junior O."/>
        </authorList>
    </citation>
    <scope>NUCLEOTIDE SEQUENCE</scope>
    <source>
        <strain evidence="10">28M1</strain>
    </source>
</reference>
<name>A0A9P4WF78_9PLEO</name>
<dbReference type="InterPro" id="IPR029019">
    <property type="entry name" value="HEX_eukaryotic_N"/>
</dbReference>